<evidence type="ECO:0000313" key="4">
    <source>
        <dbReference type="Proteomes" id="UP000533080"/>
    </source>
</evidence>
<dbReference type="Proteomes" id="UP000533080">
    <property type="component" value="Unassembled WGS sequence"/>
</dbReference>
<gene>
    <name evidence="3" type="ORF">HNV28_25280</name>
</gene>
<dbReference type="InterPro" id="IPR014914">
    <property type="entry name" value="RES_dom"/>
</dbReference>
<dbReference type="EMBL" id="JABFNT010000093">
    <property type="protein sequence ID" value="NOJ81606.1"/>
    <property type="molecule type" value="Genomic_DNA"/>
</dbReference>
<protein>
    <submittedName>
        <fullName evidence="3">RES family NAD+ phosphorylase</fullName>
    </submittedName>
</protein>
<evidence type="ECO:0000259" key="2">
    <source>
        <dbReference type="SMART" id="SM00953"/>
    </source>
</evidence>
<dbReference type="Pfam" id="PF08808">
    <property type="entry name" value="RES"/>
    <property type="match status" value="1"/>
</dbReference>
<accession>A0A7Y4IM35</accession>
<proteinExistence type="predicted"/>
<reference evidence="3 4" key="1">
    <citation type="submission" date="2020-05" db="EMBL/GenBank/DDBJ databases">
        <authorList>
            <person name="Whitworth D."/>
        </authorList>
    </citation>
    <scope>NUCLEOTIDE SEQUENCE [LARGE SCALE GENOMIC DNA]</scope>
    <source>
        <strain evidence="3 4">AM005</strain>
    </source>
</reference>
<evidence type="ECO:0000313" key="3">
    <source>
        <dbReference type="EMBL" id="NOJ81606.1"/>
    </source>
</evidence>
<dbReference type="RefSeq" id="WP_171443613.1">
    <property type="nucleotide sequence ID" value="NZ_JABFNS010000101.1"/>
</dbReference>
<dbReference type="SMART" id="SM00953">
    <property type="entry name" value="RES"/>
    <property type="match status" value="1"/>
</dbReference>
<dbReference type="InterPro" id="IPR041206">
    <property type="entry name" value="HEPN/RES_NTD1"/>
</dbReference>
<evidence type="ECO:0000256" key="1">
    <source>
        <dbReference type="SAM" id="MobiDB-lite"/>
    </source>
</evidence>
<dbReference type="AlphaFoldDB" id="A0A7Y4IM35"/>
<organism evidence="3 4">
    <name type="scientific">Myxococcus xanthus</name>
    <dbReference type="NCBI Taxonomy" id="34"/>
    <lineage>
        <taxon>Bacteria</taxon>
        <taxon>Pseudomonadati</taxon>
        <taxon>Myxococcota</taxon>
        <taxon>Myxococcia</taxon>
        <taxon>Myxococcales</taxon>
        <taxon>Cystobacterineae</taxon>
        <taxon>Myxococcaceae</taxon>
        <taxon>Myxococcus</taxon>
    </lineage>
</organism>
<dbReference type="Pfam" id="PF18870">
    <property type="entry name" value="HEPN_RES_NTD1"/>
    <property type="match status" value="1"/>
</dbReference>
<sequence>MTDSKTPDDSVGTKRICADCIGEPYLKAAIEARAEIATCSYCEDEGPTEAIDDLANRVELAFESHFRRTSTEPDGFEYMMLKDRESSYEWNRHGVPVVDVIAEAAEIEEEPAEDVRAILDERTSSHDPDEGWEEPPFDSEAHYEPARLSDAELQIEWDDFERSLKTEARYFSRSAEKILAATFHGIDGLRDRDGRPALVEIGPGKPIDALFRARVFQSDEKLEAALRQPEKDLGPPPFAFALGLRMNSRGISVFYGTNTPATALAEVRPPVGSQVVVGKFSLLRSLVLLDLTVLRGIYVTGSYFDPEFVRKLKHAMFLEHLSRRITMPIMPGDEAVEYLPTQVIADYLASMDAPAIDGIIYPSAQASSGQLNMVLFHKAARVQPSDLPDGSKVDVSLQSNSEDGPEPDYTIFVTPPKPAPAEPPSAGAYLDIWPPVRRQGDVRVPALRLDTTTLVVHRITAIQVSSDEYPVSHHVFPPREDEPDDPF</sequence>
<feature type="domain" description="RES" evidence="2">
    <location>
        <begin position="229"/>
        <end position="384"/>
    </location>
</feature>
<feature type="region of interest" description="Disordered" evidence="1">
    <location>
        <begin position="387"/>
        <end position="407"/>
    </location>
</feature>
<comment type="caution">
    <text evidence="3">The sequence shown here is derived from an EMBL/GenBank/DDBJ whole genome shotgun (WGS) entry which is preliminary data.</text>
</comment>
<name>A0A7Y4IM35_MYXXA</name>